<accession>A0A1V9V9P8</accession>
<dbReference type="AlphaFoldDB" id="A0A1V9V9P8"/>
<evidence type="ECO:0000313" key="2">
    <source>
        <dbReference type="Proteomes" id="UP000192599"/>
    </source>
</evidence>
<organism evidence="1 2">
    <name type="scientific">Aliarcobacter cryaerophilus</name>
    <dbReference type="NCBI Taxonomy" id="28198"/>
    <lineage>
        <taxon>Bacteria</taxon>
        <taxon>Pseudomonadati</taxon>
        <taxon>Campylobacterota</taxon>
        <taxon>Epsilonproteobacteria</taxon>
        <taxon>Campylobacterales</taxon>
        <taxon>Arcobacteraceae</taxon>
        <taxon>Aliarcobacter</taxon>
    </lineage>
</organism>
<sequence length="151" mass="17027">VEVPFDFLHITPPQKAPDEIGKSEIGSDKGWVPVHKETLQHVKYSNIFALGDIAAIPMGKTGGTVRKQYKVLVDNLISVMEGKEPKEYFGGYTVCPLITDMGKVMLAEFDWTAKPTPSFPLDPTQERWIWWLMKVYMLKPMTMHGMLSGKA</sequence>
<dbReference type="EMBL" id="LNTC01000230">
    <property type="protein sequence ID" value="OQR40722.1"/>
    <property type="molecule type" value="Genomic_DNA"/>
</dbReference>
<dbReference type="PANTHER" id="PTHR10632">
    <property type="entry name" value="SULFIDE:QUINONE OXIDOREDUCTASE"/>
    <property type="match status" value="1"/>
</dbReference>
<dbReference type="PANTHER" id="PTHR10632:SF2">
    <property type="entry name" value="SULFIDE:QUINONE OXIDOREDUCTASE, MITOCHONDRIAL"/>
    <property type="match status" value="1"/>
</dbReference>
<comment type="caution">
    <text evidence="1">The sequence shown here is derived from an EMBL/GenBank/DDBJ whole genome shotgun (WGS) entry which is preliminary data.</text>
</comment>
<dbReference type="InterPro" id="IPR015904">
    <property type="entry name" value="Sulphide_quinone_reductase"/>
</dbReference>
<dbReference type="GO" id="GO:0070221">
    <property type="term" value="P:sulfide oxidation, using sulfide:quinone oxidoreductase"/>
    <property type="evidence" value="ECO:0007669"/>
    <property type="project" value="TreeGrafter"/>
</dbReference>
<dbReference type="Gene3D" id="3.50.50.60">
    <property type="entry name" value="FAD/NAD(P)-binding domain"/>
    <property type="match status" value="2"/>
</dbReference>
<dbReference type="GO" id="GO:0070224">
    <property type="term" value="F:sulfide:quinone oxidoreductase activity"/>
    <property type="evidence" value="ECO:0007669"/>
    <property type="project" value="TreeGrafter"/>
</dbReference>
<name>A0A1V9V9P8_9BACT</name>
<protein>
    <submittedName>
        <fullName evidence="1">Sulfide:quinone reductase</fullName>
    </submittedName>
</protein>
<dbReference type="GO" id="GO:0071949">
    <property type="term" value="F:FAD binding"/>
    <property type="evidence" value="ECO:0007669"/>
    <property type="project" value="TreeGrafter"/>
</dbReference>
<dbReference type="InterPro" id="IPR036188">
    <property type="entry name" value="FAD/NAD-bd_sf"/>
</dbReference>
<proteinExistence type="predicted"/>
<dbReference type="Proteomes" id="UP000192599">
    <property type="component" value="Unassembled WGS sequence"/>
</dbReference>
<evidence type="ECO:0000313" key="1">
    <source>
        <dbReference type="EMBL" id="OQR40722.1"/>
    </source>
</evidence>
<reference evidence="1 2" key="1">
    <citation type="submission" date="2017-04" db="EMBL/GenBank/DDBJ databases">
        <title>Accumulation and expression of multiple antibiotic resistance genes in Arcobacter cryaerophilus that thrives in sewage.</title>
        <authorList>
            <person name="Millar J.A."/>
            <person name="Raghavan R."/>
        </authorList>
    </citation>
    <scope>NUCLEOTIDE SEQUENCE [LARGE SCALE GENOMIC DNA]</scope>
    <source>
        <strain evidence="1 2">AZT-1</strain>
    </source>
</reference>
<feature type="non-terminal residue" evidence="1">
    <location>
        <position position="1"/>
    </location>
</feature>
<gene>
    <name evidence="1" type="ORF">AS859_09970</name>
</gene>